<feature type="transmembrane region" description="Helical" evidence="2">
    <location>
        <begin position="66"/>
        <end position="90"/>
    </location>
</feature>
<proteinExistence type="predicted"/>
<keyword evidence="2" id="KW-1133">Transmembrane helix</keyword>
<protein>
    <recommendedName>
        <fullName evidence="5">DUF4064 domain-containing protein</fullName>
    </recommendedName>
</protein>
<sequence length="130" mass="13098">MNTPPGPPPPPGPPGPPGWPPPPPAGSSIGVVIGLTFVGIAMFAVINVAGFLFTLGVANAMRDNELLIVGIGAVLLAAIAIGGGILLILLRRPWSKGLGLGLMIGWALMSIISAGFCTGVNPSIYTDGMF</sequence>
<evidence type="ECO:0000313" key="3">
    <source>
        <dbReference type="EMBL" id="MFC0866287.1"/>
    </source>
</evidence>
<keyword evidence="2" id="KW-0812">Transmembrane</keyword>
<gene>
    <name evidence="3" type="ORF">ACFHYQ_28730</name>
</gene>
<reference evidence="3 4" key="1">
    <citation type="submission" date="2024-09" db="EMBL/GenBank/DDBJ databases">
        <authorList>
            <person name="Sun Q."/>
            <person name="Mori K."/>
        </authorList>
    </citation>
    <scope>NUCLEOTIDE SEQUENCE [LARGE SCALE GENOMIC DNA]</scope>
    <source>
        <strain evidence="3 4">TBRC 1851</strain>
    </source>
</reference>
<organism evidence="3 4">
    <name type="scientific">Sphaerimonospora cavernae</name>
    <dbReference type="NCBI Taxonomy" id="1740611"/>
    <lineage>
        <taxon>Bacteria</taxon>
        <taxon>Bacillati</taxon>
        <taxon>Actinomycetota</taxon>
        <taxon>Actinomycetes</taxon>
        <taxon>Streptosporangiales</taxon>
        <taxon>Streptosporangiaceae</taxon>
        <taxon>Sphaerimonospora</taxon>
    </lineage>
</organism>
<feature type="transmembrane region" description="Helical" evidence="2">
    <location>
        <begin position="29"/>
        <end position="54"/>
    </location>
</feature>
<keyword evidence="2" id="KW-0472">Membrane</keyword>
<comment type="caution">
    <text evidence="3">The sequence shown here is derived from an EMBL/GenBank/DDBJ whole genome shotgun (WGS) entry which is preliminary data.</text>
</comment>
<keyword evidence="4" id="KW-1185">Reference proteome</keyword>
<name>A0ABV6UDS7_9ACTN</name>
<evidence type="ECO:0000256" key="2">
    <source>
        <dbReference type="SAM" id="Phobius"/>
    </source>
</evidence>
<accession>A0ABV6UDS7</accession>
<feature type="region of interest" description="Disordered" evidence="1">
    <location>
        <begin position="1"/>
        <end position="21"/>
    </location>
</feature>
<dbReference type="EMBL" id="JBHMQT010000072">
    <property type="protein sequence ID" value="MFC0866287.1"/>
    <property type="molecule type" value="Genomic_DNA"/>
</dbReference>
<evidence type="ECO:0000313" key="4">
    <source>
        <dbReference type="Proteomes" id="UP001589870"/>
    </source>
</evidence>
<evidence type="ECO:0000256" key="1">
    <source>
        <dbReference type="SAM" id="MobiDB-lite"/>
    </source>
</evidence>
<evidence type="ECO:0008006" key="5">
    <source>
        <dbReference type="Google" id="ProtNLM"/>
    </source>
</evidence>
<dbReference type="Proteomes" id="UP001589870">
    <property type="component" value="Unassembled WGS sequence"/>
</dbReference>
<feature type="transmembrane region" description="Helical" evidence="2">
    <location>
        <begin position="102"/>
        <end position="125"/>
    </location>
</feature>
<dbReference type="RefSeq" id="WP_394304281.1">
    <property type="nucleotide sequence ID" value="NZ_JBHMQT010000072.1"/>
</dbReference>